<evidence type="ECO:0000313" key="2">
    <source>
        <dbReference type="EMBL" id="MBB3705881.1"/>
    </source>
</evidence>
<reference evidence="2 4" key="2">
    <citation type="submission" date="2020-08" db="EMBL/GenBank/DDBJ databases">
        <title>Genomic Encyclopedia of Type Strains, Phase IV (KMG-IV): sequencing the most valuable type-strain genomes for metagenomic binning, comparative biology and taxonomic classification.</title>
        <authorList>
            <person name="Goeker M."/>
        </authorList>
    </citation>
    <scope>NUCLEOTIDE SEQUENCE [LARGE SCALE GENOMIC DNA]</scope>
    <source>
        <strain evidence="2 4">DSM 10368</strain>
    </source>
</reference>
<organism evidence="1 3">
    <name type="scientific">Aminobacter aminovorans</name>
    <name type="common">Chelatobacter heintzii</name>
    <dbReference type="NCBI Taxonomy" id="83263"/>
    <lineage>
        <taxon>Bacteria</taxon>
        <taxon>Pseudomonadati</taxon>
        <taxon>Pseudomonadota</taxon>
        <taxon>Alphaproteobacteria</taxon>
        <taxon>Hyphomicrobiales</taxon>
        <taxon>Phyllobacteriaceae</taxon>
        <taxon>Aminobacter</taxon>
    </lineage>
</organism>
<dbReference type="Proteomes" id="UP000577697">
    <property type="component" value="Unassembled WGS sequence"/>
</dbReference>
<dbReference type="KEGG" id="aak:AA2016_2209"/>
<sequence>MNPQAINRRTFIGGVAVLRASVVGGKALGQPAAPEVDDAACSGSCLYNAGGRYWWQVWQDRDDIAPGFRIGTIRQIG</sequence>
<dbReference type="PROSITE" id="PS51318">
    <property type="entry name" value="TAT"/>
    <property type="match status" value="1"/>
</dbReference>
<dbReference type="InterPro" id="IPR006311">
    <property type="entry name" value="TAT_signal"/>
</dbReference>
<proteinExistence type="predicted"/>
<keyword evidence="4" id="KW-1185">Reference proteome</keyword>
<dbReference type="EMBL" id="CP015005">
    <property type="protein sequence ID" value="AMS41139.1"/>
    <property type="molecule type" value="Genomic_DNA"/>
</dbReference>
<name>A0AAC8YN85_AMIAI</name>
<evidence type="ECO:0000313" key="1">
    <source>
        <dbReference type="EMBL" id="AMS41139.1"/>
    </source>
</evidence>
<protein>
    <submittedName>
        <fullName evidence="1">Uncharacterized protein</fullName>
    </submittedName>
</protein>
<gene>
    <name evidence="1" type="ORF">AA2016_2209</name>
    <name evidence="2" type="ORF">FHS67_002200</name>
</gene>
<evidence type="ECO:0000313" key="3">
    <source>
        <dbReference type="Proteomes" id="UP000075755"/>
    </source>
</evidence>
<dbReference type="AlphaFoldDB" id="A0AAC8YN85"/>
<dbReference type="Proteomes" id="UP000075755">
    <property type="component" value="Chromosome"/>
</dbReference>
<dbReference type="EMBL" id="JACICB010000007">
    <property type="protein sequence ID" value="MBB3705881.1"/>
    <property type="molecule type" value="Genomic_DNA"/>
</dbReference>
<evidence type="ECO:0000313" key="4">
    <source>
        <dbReference type="Proteomes" id="UP000577697"/>
    </source>
</evidence>
<accession>A0AAC8YN85</accession>
<reference evidence="1 3" key="1">
    <citation type="submission" date="2016-03" db="EMBL/GenBank/DDBJ databases">
        <title>Complete genome of Aminobacter aminovorans KCTC 2477.</title>
        <authorList>
            <person name="Kim K.M."/>
        </authorList>
    </citation>
    <scope>NUCLEOTIDE SEQUENCE [LARGE SCALE GENOMIC DNA]</scope>
    <source>
        <strain evidence="1 3">KCTC 2477</strain>
    </source>
</reference>